<dbReference type="Pfam" id="PF25583">
    <property type="entry name" value="WCX"/>
    <property type="match status" value="1"/>
</dbReference>
<sequence length="285" mass="33479">MNRKKETITLSIPPGTKEKLEAIARHFNIFWGKSPSPSGLIAAIAEGELEIGESFTLSTKQVEAIKEAINRLVRSGHIKQAQTLSNFLLEKGNLSPQERREISEQVSQYDRDWRLAVESYIHDRQAFRVMYKDSQGQTLEFTVRSAEIMFREKEFYLDIWCEETEGLSEEDKRDFPELVHNRCLKFSRIQSLIPIEEPWRDSLDFIKVQLQLEKDLVKAYERKARDIDDREVNGKRIITRKVSSHFWLIREILPYGDRCIVLTPEPLRNRIKQMLLNLHQQYESG</sequence>
<dbReference type="AlphaFoldDB" id="A0A0F6U7E5"/>
<dbReference type="Proteomes" id="UP000034103">
    <property type="component" value="Chromosome"/>
</dbReference>
<accession>A0A0F6U7E5</accession>
<dbReference type="RefSeq" id="WP_046663059.1">
    <property type="nucleotide sequence ID" value="NZ_CP011304.1"/>
</dbReference>
<dbReference type="EMBL" id="CP011304">
    <property type="protein sequence ID" value="AKE66002.1"/>
    <property type="molecule type" value="Genomic_DNA"/>
</dbReference>
<proteinExistence type="predicted"/>
<dbReference type="HOGENOM" id="CLU_969133_0_0_3"/>
<feature type="domain" description="WCX" evidence="1">
    <location>
        <begin position="206"/>
        <end position="275"/>
    </location>
</feature>
<dbReference type="PATRIC" id="fig|1641812.3.peg.3790"/>
<gene>
    <name evidence="2" type="ORF">MYAER_3666</name>
</gene>
<name>A0A0F6U7E5_MICAE</name>
<evidence type="ECO:0000313" key="3">
    <source>
        <dbReference type="Proteomes" id="UP000034103"/>
    </source>
</evidence>
<reference evidence="2 3" key="1">
    <citation type="journal article" date="2015" name="Genome Announc.">
        <title>Complete Genome Sequence of Microcystis aeruginosa NIES-2549, a Bloom-Forming Cyanobacterium from Lake Kasumigaura, Japan.</title>
        <authorList>
            <person name="Yamaguchi H."/>
            <person name="Suzuki S."/>
            <person name="Tanabe Y."/>
            <person name="Osana Y."/>
            <person name="Shimura Y."/>
            <person name="Ishida K."/>
            <person name="Kawachi M."/>
        </authorList>
    </citation>
    <scope>NUCLEOTIDE SEQUENCE [LARGE SCALE GENOMIC DNA]</scope>
    <source>
        <strain evidence="2 3">NIES-2549</strain>
    </source>
</reference>
<protein>
    <recommendedName>
        <fullName evidence="1">WCX domain-containing protein</fullName>
    </recommendedName>
</protein>
<dbReference type="InterPro" id="IPR057727">
    <property type="entry name" value="WCX_dom"/>
</dbReference>
<evidence type="ECO:0000313" key="2">
    <source>
        <dbReference type="EMBL" id="AKE66002.1"/>
    </source>
</evidence>
<evidence type="ECO:0000259" key="1">
    <source>
        <dbReference type="Pfam" id="PF25583"/>
    </source>
</evidence>
<organism evidence="2 3">
    <name type="scientific">Microcystis aeruginosa NIES-2549</name>
    <dbReference type="NCBI Taxonomy" id="1641812"/>
    <lineage>
        <taxon>Bacteria</taxon>
        <taxon>Bacillati</taxon>
        <taxon>Cyanobacteriota</taxon>
        <taxon>Cyanophyceae</taxon>
        <taxon>Oscillatoriophycideae</taxon>
        <taxon>Chroococcales</taxon>
        <taxon>Microcystaceae</taxon>
        <taxon>Microcystis</taxon>
    </lineage>
</organism>